<proteinExistence type="predicted"/>
<accession>A0A8S1WA65</accession>
<protein>
    <submittedName>
        <fullName evidence="1">Uncharacterized protein</fullName>
    </submittedName>
</protein>
<dbReference type="EMBL" id="CAJJDO010000085">
    <property type="protein sequence ID" value="CAD8185285.1"/>
    <property type="molecule type" value="Genomic_DNA"/>
</dbReference>
<organism evidence="1 2">
    <name type="scientific">Paramecium pentaurelia</name>
    <dbReference type="NCBI Taxonomy" id="43138"/>
    <lineage>
        <taxon>Eukaryota</taxon>
        <taxon>Sar</taxon>
        <taxon>Alveolata</taxon>
        <taxon>Ciliophora</taxon>
        <taxon>Intramacronucleata</taxon>
        <taxon>Oligohymenophorea</taxon>
        <taxon>Peniculida</taxon>
        <taxon>Parameciidae</taxon>
        <taxon>Paramecium</taxon>
    </lineage>
</organism>
<keyword evidence="2" id="KW-1185">Reference proteome</keyword>
<comment type="caution">
    <text evidence="1">The sequence shown here is derived from an EMBL/GenBank/DDBJ whole genome shotgun (WGS) entry which is preliminary data.</text>
</comment>
<dbReference type="Proteomes" id="UP000689195">
    <property type="component" value="Unassembled WGS sequence"/>
</dbReference>
<evidence type="ECO:0000313" key="1">
    <source>
        <dbReference type="EMBL" id="CAD8185285.1"/>
    </source>
</evidence>
<name>A0A8S1WA65_9CILI</name>
<evidence type="ECO:0000313" key="2">
    <source>
        <dbReference type="Proteomes" id="UP000689195"/>
    </source>
</evidence>
<reference evidence="1" key="1">
    <citation type="submission" date="2021-01" db="EMBL/GenBank/DDBJ databases">
        <authorList>
            <consortium name="Genoscope - CEA"/>
            <person name="William W."/>
        </authorList>
    </citation>
    <scope>NUCLEOTIDE SEQUENCE</scope>
</reference>
<sequence length="161" mass="18816">MDNKKVALFLTRSKSQQKAFKLCHNCAVDKQKDLILKDDAKKHFEQSLHYCNKENLLILLKFLMISKNNFAILAKALIKTLILKFNKVLSDIQFDQIELIHQDRSSILKNYVNYKVSSQSLINQIGNLSKTMFLTKFEQLIQRIEVSYKSEIVNQFLILGY</sequence>
<gene>
    <name evidence="1" type="ORF">PPENT_87.1.T0850008</name>
</gene>
<dbReference type="AlphaFoldDB" id="A0A8S1WA65"/>